<dbReference type="AlphaFoldDB" id="A0A5J4R0E2"/>
<dbReference type="EC" id="3.4.-.-" evidence="1"/>
<name>A0A5J4R0E2_9ZZZZ</name>
<comment type="caution">
    <text evidence="1">The sequence shown here is derived from an EMBL/GenBank/DDBJ whole genome shotgun (WGS) entry which is preliminary data.</text>
</comment>
<evidence type="ECO:0000313" key="1">
    <source>
        <dbReference type="EMBL" id="KAA6327025.1"/>
    </source>
</evidence>
<dbReference type="PROSITE" id="PS50293">
    <property type="entry name" value="TPR_REGION"/>
    <property type="match status" value="1"/>
</dbReference>
<feature type="non-terminal residue" evidence="1">
    <location>
        <position position="126"/>
    </location>
</feature>
<protein>
    <submittedName>
        <fullName evidence="1">Beta-barrel assembly-enhancing protease</fullName>
        <ecNumber evidence="1">3.4.-.-</ecNumber>
    </submittedName>
</protein>
<organism evidence="1">
    <name type="scientific">termite gut metagenome</name>
    <dbReference type="NCBI Taxonomy" id="433724"/>
    <lineage>
        <taxon>unclassified sequences</taxon>
        <taxon>metagenomes</taxon>
        <taxon>organismal metagenomes</taxon>
    </lineage>
</organism>
<reference evidence="1" key="1">
    <citation type="submission" date="2019-03" db="EMBL/GenBank/DDBJ databases">
        <title>Single cell metagenomics reveals metabolic interactions within the superorganism composed of flagellate Streblomastix strix and complex community of Bacteroidetes bacteria on its surface.</title>
        <authorList>
            <person name="Treitli S.C."/>
            <person name="Kolisko M."/>
            <person name="Husnik F."/>
            <person name="Keeling P."/>
            <person name="Hampl V."/>
        </authorList>
    </citation>
    <scope>NUCLEOTIDE SEQUENCE</scope>
    <source>
        <strain evidence="1">STM</strain>
    </source>
</reference>
<gene>
    <name evidence="1" type="ORF">EZS27_023949</name>
</gene>
<dbReference type="Gene3D" id="1.25.40.10">
    <property type="entry name" value="Tetratricopeptide repeat domain"/>
    <property type="match status" value="1"/>
</dbReference>
<dbReference type="GO" id="GO:0006508">
    <property type="term" value="P:proteolysis"/>
    <property type="evidence" value="ECO:0007669"/>
    <property type="project" value="UniProtKB-KW"/>
</dbReference>
<proteinExistence type="predicted"/>
<dbReference type="GO" id="GO:0008233">
    <property type="term" value="F:peptidase activity"/>
    <property type="evidence" value="ECO:0007669"/>
    <property type="project" value="UniProtKB-KW"/>
</dbReference>
<keyword evidence="1" id="KW-0645">Protease</keyword>
<keyword evidence="1" id="KW-0378">Hydrolase</keyword>
<dbReference type="SUPFAM" id="SSF48452">
    <property type="entry name" value="TPR-like"/>
    <property type="match status" value="1"/>
</dbReference>
<dbReference type="PROSITE" id="PS50005">
    <property type="entry name" value="TPR"/>
    <property type="match status" value="1"/>
</dbReference>
<accession>A0A5J4R0E2</accession>
<sequence length="126" mass="14866">MNDVYFCVVASFHITDTAHLSKENRLEAKTEKTEQLSMEKFRIYLQMNNSQKAFKEIESLVEEYPMDMHYLTLLGDVYLQNKKEEEALETYQKVLSIEPDNYPALFSLAGFYKQTGQKENYEELLD</sequence>
<dbReference type="SMART" id="SM00028">
    <property type="entry name" value="TPR"/>
    <property type="match status" value="1"/>
</dbReference>
<dbReference type="InterPro" id="IPR019734">
    <property type="entry name" value="TPR_rpt"/>
</dbReference>
<dbReference type="EMBL" id="SNRY01002061">
    <property type="protein sequence ID" value="KAA6327025.1"/>
    <property type="molecule type" value="Genomic_DNA"/>
</dbReference>
<dbReference type="Pfam" id="PF13181">
    <property type="entry name" value="TPR_8"/>
    <property type="match status" value="1"/>
</dbReference>
<dbReference type="InterPro" id="IPR011990">
    <property type="entry name" value="TPR-like_helical_dom_sf"/>
</dbReference>